<dbReference type="AlphaFoldDB" id="A0A3M7R5M6"/>
<organism evidence="1 2">
    <name type="scientific">Brachionus plicatilis</name>
    <name type="common">Marine rotifer</name>
    <name type="synonym">Brachionus muelleri</name>
    <dbReference type="NCBI Taxonomy" id="10195"/>
    <lineage>
        <taxon>Eukaryota</taxon>
        <taxon>Metazoa</taxon>
        <taxon>Spiralia</taxon>
        <taxon>Gnathifera</taxon>
        <taxon>Rotifera</taxon>
        <taxon>Eurotatoria</taxon>
        <taxon>Monogononta</taxon>
        <taxon>Pseudotrocha</taxon>
        <taxon>Ploima</taxon>
        <taxon>Brachionidae</taxon>
        <taxon>Brachionus</taxon>
    </lineage>
</organism>
<evidence type="ECO:0000313" key="2">
    <source>
        <dbReference type="Proteomes" id="UP000276133"/>
    </source>
</evidence>
<keyword evidence="1" id="KW-0695">RNA-directed DNA polymerase</keyword>
<keyword evidence="1" id="KW-0548">Nucleotidyltransferase</keyword>
<keyword evidence="1" id="KW-0808">Transferase</keyword>
<keyword evidence="2" id="KW-1185">Reference proteome</keyword>
<proteinExistence type="predicted"/>
<evidence type="ECO:0000313" key="1">
    <source>
        <dbReference type="EMBL" id="RNA18887.1"/>
    </source>
</evidence>
<accession>A0A3M7R5M6</accession>
<dbReference type="GO" id="GO:0003964">
    <property type="term" value="F:RNA-directed DNA polymerase activity"/>
    <property type="evidence" value="ECO:0007669"/>
    <property type="project" value="UniProtKB-KW"/>
</dbReference>
<protein>
    <submittedName>
        <fullName evidence="1">RNA-directed DNA polymerase from mobile element jockey-like</fullName>
    </submittedName>
</protein>
<dbReference type="Proteomes" id="UP000276133">
    <property type="component" value="Unassembled WGS sequence"/>
</dbReference>
<comment type="caution">
    <text evidence="1">The sequence shown here is derived from an EMBL/GenBank/DDBJ whole genome shotgun (WGS) entry which is preliminary data.</text>
</comment>
<gene>
    <name evidence="1" type="ORF">BpHYR1_052621</name>
</gene>
<name>A0A3M7R5M6_BRAPC</name>
<reference evidence="1 2" key="1">
    <citation type="journal article" date="2018" name="Sci. Rep.">
        <title>Genomic signatures of local adaptation to the degree of environmental predictability in rotifers.</title>
        <authorList>
            <person name="Franch-Gras L."/>
            <person name="Hahn C."/>
            <person name="Garcia-Roger E.M."/>
            <person name="Carmona M.J."/>
            <person name="Serra M."/>
            <person name="Gomez A."/>
        </authorList>
    </citation>
    <scope>NUCLEOTIDE SEQUENCE [LARGE SCALE GENOMIC DNA]</scope>
    <source>
        <strain evidence="1">HYR1</strain>
    </source>
</reference>
<sequence>MNWLVWFEKDNRWLAKDNSQKVNSGIIRGRQRPARDDIVQQFKLINGINEVSCANFQVHSSSLSQSGSTRGIRNTRRLSGQVTTKCTRRANSFTNRVFNQWNALPSAVVTDSDSVDQFKNRYDAFMTGH</sequence>
<dbReference type="EMBL" id="REGN01004157">
    <property type="protein sequence ID" value="RNA18887.1"/>
    <property type="molecule type" value="Genomic_DNA"/>
</dbReference>